<gene>
    <name evidence="1" type="ORF">RWE15_13480</name>
</gene>
<accession>A0ABU5C887</accession>
<organism evidence="1 2">
    <name type="scientific">Tigheibacillus halophilus</name>
    <dbReference type="NCBI Taxonomy" id="361280"/>
    <lineage>
        <taxon>Bacteria</taxon>
        <taxon>Bacillati</taxon>
        <taxon>Bacillota</taxon>
        <taxon>Bacilli</taxon>
        <taxon>Bacillales</taxon>
        <taxon>Bacillaceae</taxon>
        <taxon>Tigheibacillus</taxon>
    </lineage>
</organism>
<name>A0ABU5C887_9BACI</name>
<comment type="caution">
    <text evidence="1">The sequence shown here is derived from an EMBL/GenBank/DDBJ whole genome shotgun (WGS) entry which is preliminary data.</text>
</comment>
<evidence type="ECO:0000313" key="2">
    <source>
        <dbReference type="Proteomes" id="UP001281447"/>
    </source>
</evidence>
<protein>
    <submittedName>
        <fullName evidence="1">Uncharacterized protein</fullName>
    </submittedName>
</protein>
<evidence type="ECO:0000313" key="1">
    <source>
        <dbReference type="EMBL" id="MDY0395245.1"/>
    </source>
</evidence>
<sequence length="54" mass="6274">MDWSDANCTPESMEDRYLLKKNKENHFVLGRGNGNDHLFAAVLNVVRLKTRLQK</sequence>
<dbReference type="Proteomes" id="UP001281447">
    <property type="component" value="Unassembled WGS sequence"/>
</dbReference>
<dbReference type="EMBL" id="JAWDIP010000003">
    <property type="protein sequence ID" value="MDY0395245.1"/>
    <property type="molecule type" value="Genomic_DNA"/>
</dbReference>
<proteinExistence type="predicted"/>
<keyword evidence="2" id="KW-1185">Reference proteome</keyword>
<reference evidence="1 2" key="1">
    <citation type="submission" date="2023-10" db="EMBL/GenBank/DDBJ databases">
        <title>Virgibacillus halophilus 5B73C genome.</title>
        <authorList>
            <person name="Miliotis G."/>
            <person name="Sengupta P."/>
            <person name="Hameed A."/>
            <person name="Chuvochina M."/>
            <person name="Mcdonagh F."/>
            <person name="Simpson A.C."/>
            <person name="Singh N.K."/>
            <person name="Rekha P.D."/>
            <person name="Raman K."/>
            <person name="Hugenholtz P."/>
            <person name="Venkateswaran K."/>
        </authorList>
    </citation>
    <scope>NUCLEOTIDE SEQUENCE [LARGE SCALE GENOMIC DNA]</scope>
    <source>
        <strain evidence="1 2">5B73C</strain>
    </source>
</reference>